<evidence type="ECO:0000313" key="3">
    <source>
        <dbReference type="Proteomes" id="UP000316215"/>
    </source>
</evidence>
<accession>A0A514K0L1</accession>
<evidence type="ECO:0000313" key="2">
    <source>
        <dbReference type="EMBL" id="QDI73171.1"/>
    </source>
</evidence>
<organism evidence="2 3">
    <name type="scientific">Streptomyces calvus</name>
    <dbReference type="NCBI Taxonomy" id="67282"/>
    <lineage>
        <taxon>Bacteria</taxon>
        <taxon>Bacillati</taxon>
        <taxon>Actinomycetota</taxon>
        <taxon>Actinomycetes</taxon>
        <taxon>Kitasatosporales</taxon>
        <taxon>Streptomycetaceae</taxon>
        <taxon>Streptomyces</taxon>
    </lineage>
</organism>
<dbReference type="EMBL" id="CP022310">
    <property type="protein sequence ID" value="QDI73171.1"/>
    <property type="molecule type" value="Genomic_DNA"/>
</dbReference>
<name>A0A514K0L1_9ACTN</name>
<proteinExistence type="predicted"/>
<keyword evidence="3" id="KW-1185">Reference proteome</keyword>
<dbReference type="Proteomes" id="UP000316215">
    <property type="component" value="Chromosome"/>
</dbReference>
<sequence>MPPPPIGPEGPGQVPYGYPGGYATAPGPAGYAGWSGAAPLPSNGMGVSGMVLGIISAAVFCLWPVAILLGVLAMIFGGIGRAKANRGEATNPGQALAGIICGAVGSALGVALGVLVLVT</sequence>
<gene>
    <name evidence="2" type="ORF">CD934_08730</name>
</gene>
<dbReference type="AlphaFoldDB" id="A0A514K0L1"/>
<feature type="transmembrane region" description="Helical" evidence="1">
    <location>
        <begin position="96"/>
        <end position="118"/>
    </location>
</feature>
<evidence type="ECO:0008006" key="4">
    <source>
        <dbReference type="Google" id="ProtNLM"/>
    </source>
</evidence>
<protein>
    <recommendedName>
        <fullName evidence="4">DUF4190 domain-containing protein</fullName>
    </recommendedName>
</protein>
<dbReference type="KEGG" id="sast:CD934_08730"/>
<keyword evidence="1" id="KW-0812">Transmembrane</keyword>
<feature type="transmembrane region" description="Helical" evidence="1">
    <location>
        <begin position="50"/>
        <end position="76"/>
    </location>
</feature>
<keyword evidence="1" id="KW-1133">Transmembrane helix</keyword>
<reference evidence="2 3" key="1">
    <citation type="submission" date="2017-07" db="EMBL/GenBank/DDBJ databases">
        <title>The Complete Genome of Streptomyces asterosporus-ZSY.</title>
        <authorList>
            <person name="Zhang S."/>
        </authorList>
    </citation>
    <scope>NUCLEOTIDE SEQUENCE [LARGE SCALE GENOMIC DNA]</scope>
    <source>
        <strain evidence="2 3">DSM 41452</strain>
    </source>
</reference>
<evidence type="ECO:0000256" key="1">
    <source>
        <dbReference type="SAM" id="Phobius"/>
    </source>
</evidence>
<keyword evidence="1" id="KW-0472">Membrane</keyword>